<feature type="domain" description="Reverse transcriptase" evidence="1">
    <location>
        <begin position="1"/>
        <end position="106"/>
    </location>
</feature>
<reference evidence="2" key="1">
    <citation type="submission" date="2025-08" db="UniProtKB">
        <authorList>
            <consortium name="RefSeq"/>
        </authorList>
    </citation>
    <scope>IDENTIFICATION</scope>
</reference>
<sequence length="211" mass="24023">MEYLSMSLNGPKEDKTFKYHPKCAKLGITHLSFADDLLLFSRGHLPSIAALHRCFSQFSQTSGLQANLGKSFVYFEGVSQTERSRILQHFGYVQGELTFRYLGIPLSTKKISLMQWQPLIQKIVARVSSWTTKKLSYAGRVQLVQSILFGIWAYWAQLFPLHIKVLKLIDGYCRSYVWSADNNITKKSLVAWEKLCTPKSVGGLNLVNLQL</sequence>
<accession>A0A1S4BWL2</accession>
<dbReference type="InterPro" id="IPR000477">
    <property type="entry name" value="RT_dom"/>
</dbReference>
<dbReference type="PANTHER" id="PTHR33116:SF66">
    <property type="entry name" value="REVERSE TRANSCRIPTASE ZINC-BINDING DOMAIN-CONTAINING PROTEIN"/>
    <property type="match status" value="1"/>
</dbReference>
<dbReference type="AlphaFoldDB" id="A0A1S4BWL2"/>
<dbReference type="STRING" id="4097.A0A1S4BWL2"/>
<dbReference type="OMA" id="FALRINM"/>
<dbReference type="PaxDb" id="4097-A0A1S4BWL2"/>
<organism evidence="2">
    <name type="scientific">Nicotiana tabacum</name>
    <name type="common">Common tobacco</name>
    <dbReference type="NCBI Taxonomy" id="4097"/>
    <lineage>
        <taxon>Eukaryota</taxon>
        <taxon>Viridiplantae</taxon>
        <taxon>Streptophyta</taxon>
        <taxon>Embryophyta</taxon>
        <taxon>Tracheophyta</taxon>
        <taxon>Spermatophyta</taxon>
        <taxon>Magnoliopsida</taxon>
        <taxon>eudicotyledons</taxon>
        <taxon>Gunneridae</taxon>
        <taxon>Pentapetalae</taxon>
        <taxon>asterids</taxon>
        <taxon>lamiids</taxon>
        <taxon>Solanales</taxon>
        <taxon>Solanaceae</taxon>
        <taxon>Nicotianoideae</taxon>
        <taxon>Nicotianeae</taxon>
        <taxon>Nicotiana</taxon>
    </lineage>
</organism>
<dbReference type="RefSeq" id="XP_016493285.1">
    <property type="nucleotide sequence ID" value="XM_016637799.1"/>
</dbReference>
<evidence type="ECO:0000313" key="2">
    <source>
        <dbReference type="RefSeq" id="XP_016493285.1"/>
    </source>
</evidence>
<dbReference type="KEGG" id="nta:107812650"/>
<proteinExistence type="predicted"/>
<dbReference type="PANTHER" id="PTHR33116">
    <property type="entry name" value="REVERSE TRANSCRIPTASE ZINC-BINDING DOMAIN-CONTAINING PROTEIN-RELATED-RELATED"/>
    <property type="match status" value="1"/>
</dbReference>
<evidence type="ECO:0000259" key="1">
    <source>
        <dbReference type="PROSITE" id="PS50878"/>
    </source>
</evidence>
<dbReference type="PROSITE" id="PS50878">
    <property type="entry name" value="RT_POL"/>
    <property type="match status" value="1"/>
</dbReference>
<gene>
    <name evidence="2" type="primary">LOC107812650</name>
</gene>
<protein>
    <recommendedName>
        <fullName evidence="1">Reverse transcriptase domain-containing protein</fullName>
    </recommendedName>
</protein>
<dbReference type="OrthoDB" id="1751077at2759"/>
<name>A0A1S4BWL2_TOBAC</name>